<keyword evidence="2" id="KW-1133">Transmembrane helix</keyword>
<keyword evidence="5" id="KW-0813">Transport</keyword>
<dbReference type="GO" id="GO:0006813">
    <property type="term" value="P:potassium ion transport"/>
    <property type="evidence" value="ECO:0007669"/>
    <property type="project" value="InterPro"/>
</dbReference>
<dbReference type="RefSeq" id="WP_172355240.1">
    <property type="nucleotide sequence ID" value="NZ_CP053661.1"/>
</dbReference>
<dbReference type="InterPro" id="IPR036291">
    <property type="entry name" value="NAD(P)-bd_dom_sf"/>
</dbReference>
<reference evidence="5 6" key="1">
    <citation type="submission" date="2020-05" db="EMBL/GenBank/DDBJ databases">
        <title>Complete genome sequence of of a novel Thermoleptolyngbya strain isolated from hot springs of Ganzi, Sichuan China.</title>
        <authorList>
            <person name="Tang J."/>
            <person name="Daroch M."/>
            <person name="Li L."/>
            <person name="Waleron K."/>
            <person name="Waleron M."/>
            <person name="Waleron M."/>
        </authorList>
    </citation>
    <scope>NUCLEOTIDE SEQUENCE [LARGE SCALE GENOMIC DNA]</scope>
    <source>
        <strain evidence="5 6">PKUAC-SCTA183</strain>
    </source>
</reference>
<keyword evidence="5" id="KW-0406">Ion transport</keyword>
<dbReference type="Pfam" id="PF02080">
    <property type="entry name" value="TrkA_C"/>
    <property type="match status" value="1"/>
</dbReference>
<dbReference type="GO" id="GO:0008324">
    <property type="term" value="F:monoatomic cation transmembrane transporter activity"/>
    <property type="evidence" value="ECO:0007669"/>
    <property type="project" value="InterPro"/>
</dbReference>
<dbReference type="InterPro" id="IPR050721">
    <property type="entry name" value="Trk_Ktr_HKT_K-transport"/>
</dbReference>
<dbReference type="Gene3D" id="3.30.70.1450">
    <property type="entry name" value="Regulator of K+ conductance, C-terminal domain"/>
    <property type="match status" value="1"/>
</dbReference>
<feature type="transmembrane region" description="Helical" evidence="2">
    <location>
        <begin position="35"/>
        <end position="54"/>
    </location>
</feature>
<protein>
    <submittedName>
        <fullName evidence="5">Potassium channel protein</fullName>
    </submittedName>
</protein>
<dbReference type="SUPFAM" id="SSF81324">
    <property type="entry name" value="Voltage-gated potassium channels"/>
    <property type="match status" value="1"/>
</dbReference>
<evidence type="ECO:0000259" key="3">
    <source>
        <dbReference type="PROSITE" id="PS51201"/>
    </source>
</evidence>
<keyword evidence="6" id="KW-1185">Reference proteome</keyword>
<evidence type="ECO:0000313" key="5">
    <source>
        <dbReference type="EMBL" id="QKD82440.1"/>
    </source>
</evidence>
<dbReference type="InterPro" id="IPR006037">
    <property type="entry name" value="RCK_C"/>
</dbReference>
<dbReference type="Gene3D" id="1.10.287.70">
    <property type="match status" value="1"/>
</dbReference>
<dbReference type="InterPro" id="IPR036721">
    <property type="entry name" value="RCK_C_sf"/>
</dbReference>
<feature type="transmembrane region" description="Helical" evidence="2">
    <location>
        <begin position="7"/>
        <end position="29"/>
    </location>
</feature>
<accession>A0A6M8BDT9</accession>
<keyword evidence="5" id="KW-0407">Ion channel</keyword>
<gene>
    <name evidence="5" type="ORF">HPC62_09840</name>
</gene>
<dbReference type="EMBL" id="CP053661">
    <property type="protein sequence ID" value="QKD82440.1"/>
    <property type="molecule type" value="Genomic_DNA"/>
</dbReference>
<comment type="subcellular location">
    <subcellularLocation>
        <location evidence="1">Cell membrane</location>
        <topology evidence="1">Multi-pass membrane protein</topology>
    </subcellularLocation>
</comment>
<dbReference type="KEGG" id="theu:HPC62_09840"/>
<evidence type="ECO:0000313" key="6">
    <source>
        <dbReference type="Proteomes" id="UP000505210"/>
    </source>
</evidence>
<dbReference type="PANTHER" id="PTHR43833:SF9">
    <property type="entry name" value="POTASSIUM CHANNEL PROTEIN YUGO-RELATED"/>
    <property type="match status" value="1"/>
</dbReference>
<dbReference type="InterPro" id="IPR003148">
    <property type="entry name" value="RCK_N"/>
</dbReference>
<feature type="domain" description="RCK N-terminal" evidence="3">
    <location>
        <begin position="107"/>
        <end position="224"/>
    </location>
</feature>
<dbReference type="SUPFAM" id="SSF116726">
    <property type="entry name" value="TrkA C-terminal domain-like"/>
    <property type="match status" value="1"/>
</dbReference>
<name>A0A6M8BDT9_9CYAN</name>
<dbReference type="PROSITE" id="PS51202">
    <property type="entry name" value="RCK_C"/>
    <property type="match status" value="1"/>
</dbReference>
<dbReference type="Gene3D" id="3.40.50.720">
    <property type="entry name" value="NAD(P)-binding Rossmann-like Domain"/>
    <property type="match status" value="1"/>
</dbReference>
<keyword evidence="2" id="KW-0472">Membrane</keyword>
<dbReference type="GO" id="GO:0005886">
    <property type="term" value="C:plasma membrane"/>
    <property type="evidence" value="ECO:0007669"/>
    <property type="project" value="UniProtKB-SubCell"/>
</dbReference>
<feature type="domain" description="RCK C-terminal" evidence="4">
    <location>
        <begin position="253"/>
        <end position="343"/>
    </location>
</feature>
<dbReference type="Pfam" id="PF07885">
    <property type="entry name" value="Ion_trans_2"/>
    <property type="match status" value="1"/>
</dbReference>
<evidence type="ECO:0000259" key="4">
    <source>
        <dbReference type="PROSITE" id="PS51202"/>
    </source>
</evidence>
<evidence type="ECO:0000256" key="1">
    <source>
        <dbReference type="ARBA" id="ARBA00004651"/>
    </source>
</evidence>
<dbReference type="AlphaFoldDB" id="A0A6M8BDT9"/>
<dbReference type="PANTHER" id="PTHR43833">
    <property type="entry name" value="POTASSIUM CHANNEL PROTEIN 2-RELATED-RELATED"/>
    <property type="match status" value="1"/>
</dbReference>
<dbReference type="Proteomes" id="UP000505210">
    <property type="component" value="Chromosome"/>
</dbReference>
<proteinExistence type="predicted"/>
<keyword evidence="2" id="KW-0812">Transmembrane</keyword>
<evidence type="ECO:0000256" key="2">
    <source>
        <dbReference type="SAM" id="Phobius"/>
    </source>
</evidence>
<sequence>MTPFRRVLTGAVLFLITIIVATAGYMVAGWTFLDAIYQVVITVFGVGFGEVNPITTPTLRLFTMLVIIGGTSSAVYAVGGIVQMITEGEINRALGVRRMLKAIETLENHTIICGFGRMGQILARELKDKQKPFVIVDNDAGRVVEAQEMSYLVISGNATDEEVLELAGIRRARYLATVLPDDAANVFITLTSRGMNPALSILARGEYPSTERKLRLAGANHVVLPATICAMRMSQMITHPASLDLLNHNDGSSTLNELLGNLDMQLDELRVSRGSALIGSFVKDLEVRGRGQVGRTYLIVALRRADGTLIMNPGSTVVLHEDDTVIVMGHRGDMPKLAEELSLKRQIRYRGAKL</sequence>
<feature type="transmembrane region" description="Helical" evidence="2">
    <location>
        <begin position="61"/>
        <end position="82"/>
    </location>
</feature>
<dbReference type="Pfam" id="PF02254">
    <property type="entry name" value="TrkA_N"/>
    <property type="match status" value="1"/>
</dbReference>
<dbReference type="SUPFAM" id="SSF51735">
    <property type="entry name" value="NAD(P)-binding Rossmann-fold domains"/>
    <property type="match status" value="1"/>
</dbReference>
<dbReference type="PROSITE" id="PS51201">
    <property type="entry name" value="RCK_N"/>
    <property type="match status" value="1"/>
</dbReference>
<organism evidence="5 6">
    <name type="scientific">Thermoleptolyngbya sichuanensis A183</name>
    <dbReference type="NCBI Taxonomy" id="2737172"/>
    <lineage>
        <taxon>Bacteria</taxon>
        <taxon>Bacillati</taxon>
        <taxon>Cyanobacteriota</taxon>
        <taxon>Cyanophyceae</taxon>
        <taxon>Oculatellales</taxon>
        <taxon>Oculatellaceae</taxon>
        <taxon>Thermoleptolyngbya</taxon>
        <taxon>Thermoleptolyngbya sichuanensis</taxon>
    </lineage>
</organism>
<dbReference type="InterPro" id="IPR013099">
    <property type="entry name" value="K_chnl_dom"/>
</dbReference>